<dbReference type="Proteomes" id="UP000288943">
    <property type="component" value="Chromosome"/>
</dbReference>
<protein>
    <submittedName>
        <fullName evidence="9">Spore germination protein</fullName>
    </submittedName>
</protein>
<evidence type="ECO:0000256" key="2">
    <source>
        <dbReference type="ARBA" id="ARBA00007998"/>
    </source>
</evidence>
<name>A0A410X3Q7_9BACL</name>
<organism evidence="10 11">
    <name type="scientific">Paenibacillus chitinolyticus</name>
    <dbReference type="NCBI Taxonomy" id="79263"/>
    <lineage>
        <taxon>Bacteria</taxon>
        <taxon>Bacillati</taxon>
        <taxon>Bacillota</taxon>
        <taxon>Bacilli</taxon>
        <taxon>Bacillales</taxon>
        <taxon>Paenibacillaceae</taxon>
        <taxon>Paenibacillus</taxon>
    </lineage>
</organism>
<evidence type="ECO:0000313" key="9">
    <source>
        <dbReference type="EMBL" id="MCY9596216.1"/>
    </source>
</evidence>
<dbReference type="Pfam" id="PF03845">
    <property type="entry name" value="Spore_permease"/>
    <property type="match status" value="1"/>
</dbReference>
<comment type="similarity">
    <text evidence="2">Belongs to the amino acid-polyamine-organocation (APC) superfamily. Spore germination protein (SGP) (TC 2.A.3.9) family.</text>
</comment>
<proteinExistence type="inferred from homology"/>
<dbReference type="RefSeq" id="WP_042235784.1">
    <property type="nucleotide sequence ID" value="NZ_CP026520.1"/>
</dbReference>
<feature type="transmembrane region" description="Helical" evidence="8">
    <location>
        <begin position="182"/>
        <end position="204"/>
    </location>
</feature>
<keyword evidence="3" id="KW-0813">Transport</keyword>
<feature type="transmembrane region" description="Helical" evidence="8">
    <location>
        <begin position="216"/>
        <end position="238"/>
    </location>
</feature>
<keyword evidence="5 8" id="KW-0812">Transmembrane</keyword>
<dbReference type="PANTHER" id="PTHR34975:SF2">
    <property type="entry name" value="SPORE GERMINATION PROTEIN A2"/>
    <property type="match status" value="1"/>
</dbReference>
<dbReference type="AlphaFoldDB" id="A0A410X3Q7"/>
<evidence type="ECO:0000313" key="11">
    <source>
        <dbReference type="Proteomes" id="UP000288943"/>
    </source>
</evidence>
<feature type="transmembrane region" description="Helical" evidence="8">
    <location>
        <begin position="302"/>
        <end position="321"/>
    </location>
</feature>
<feature type="transmembrane region" description="Helical" evidence="8">
    <location>
        <begin position="268"/>
        <end position="290"/>
    </location>
</feature>
<evidence type="ECO:0000256" key="3">
    <source>
        <dbReference type="ARBA" id="ARBA00022448"/>
    </source>
</evidence>
<dbReference type="InterPro" id="IPR004761">
    <property type="entry name" value="Spore_GerAB"/>
</dbReference>
<evidence type="ECO:0000256" key="4">
    <source>
        <dbReference type="ARBA" id="ARBA00022544"/>
    </source>
</evidence>
<dbReference type="Gene3D" id="1.20.1740.10">
    <property type="entry name" value="Amino acid/polyamine transporter I"/>
    <property type="match status" value="1"/>
</dbReference>
<evidence type="ECO:0000256" key="1">
    <source>
        <dbReference type="ARBA" id="ARBA00004141"/>
    </source>
</evidence>
<evidence type="ECO:0000256" key="6">
    <source>
        <dbReference type="ARBA" id="ARBA00022989"/>
    </source>
</evidence>
<keyword evidence="6 8" id="KW-1133">Transmembrane helix</keyword>
<dbReference type="KEGG" id="pchi:PC41400_27795"/>
<feature type="transmembrane region" description="Helical" evidence="8">
    <location>
        <begin position="37"/>
        <end position="58"/>
    </location>
</feature>
<feature type="transmembrane region" description="Helical" evidence="8">
    <location>
        <begin position="12"/>
        <end position="31"/>
    </location>
</feature>
<evidence type="ECO:0000256" key="7">
    <source>
        <dbReference type="ARBA" id="ARBA00023136"/>
    </source>
</evidence>
<dbReference type="NCBIfam" id="TIGR00912">
    <property type="entry name" value="2A0309"/>
    <property type="match status" value="1"/>
</dbReference>
<dbReference type="GO" id="GO:0009847">
    <property type="term" value="P:spore germination"/>
    <property type="evidence" value="ECO:0007669"/>
    <property type="project" value="InterPro"/>
</dbReference>
<comment type="subcellular location">
    <subcellularLocation>
        <location evidence="1">Membrane</location>
        <topology evidence="1">Multi-pass membrane protein</topology>
    </subcellularLocation>
</comment>
<reference evidence="10 11" key="1">
    <citation type="submission" date="2018-01" db="EMBL/GenBank/DDBJ databases">
        <title>The whole genome sequencing and assembly of Paenibacillus chitinolyticus KCCM 41400 strain.</title>
        <authorList>
            <person name="Kim J.-Y."/>
            <person name="Park M.-K."/>
            <person name="Lee Y.-J."/>
            <person name="Yi H."/>
            <person name="Bahn Y.-S."/>
            <person name="Kim J.F."/>
            <person name="Lee D.-W."/>
        </authorList>
    </citation>
    <scope>NUCLEOTIDE SEQUENCE [LARGE SCALE GENOMIC DNA]</scope>
    <source>
        <strain evidence="10 11">KCCM 41400</strain>
    </source>
</reference>
<dbReference type="EMBL" id="CP026520">
    <property type="protein sequence ID" value="QAV21263.1"/>
    <property type="molecule type" value="Genomic_DNA"/>
</dbReference>
<feature type="transmembrane region" description="Helical" evidence="8">
    <location>
        <begin position="333"/>
        <end position="355"/>
    </location>
</feature>
<sequence length="365" mass="40386">MDRLNPRQLTMLATMYYIGSSILVSPAYLAERAGNDAWISGLLGLMIGFLPLLLIYALEKSYPGKHLGQIFESALGKLTGRIIGFAYFLTYPMGIITLSLRDIGDFLTTSLLRDTPLEVLILFTLVVISIAVRLGIGTISRTAELFFPWVILLILLLLVFVAPKADIENIEPVLASGWQPVMAASLSLAGFPFMEHCLFMTVFANVKGKSSLALQLGKGTLISGLLIVLVVFMCLAVLNPGKTATYVFPTYELGKLIEFGQFVRRIEVIVAFIWFFTIFFRVSFVLYSMVTGLSYLLKLHDYRVITFPVAVISGALALLWYPNITELNNFSKMWTYITLLSGLGLPILLLGGSAVQKMFRGPKPP</sequence>
<dbReference type="PANTHER" id="PTHR34975">
    <property type="entry name" value="SPORE GERMINATION PROTEIN A2"/>
    <property type="match status" value="1"/>
</dbReference>
<dbReference type="EMBL" id="JAMDMJ010000012">
    <property type="protein sequence ID" value="MCY9596216.1"/>
    <property type="molecule type" value="Genomic_DNA"/>
</dbReference>
<accession>A0A410X3Q7</accession>
<evidence type="ECO:0000313" key="10">
    <source>
        <dbReference type="EMBL" id="QAV21263.1"/>
    </source>
</evidence>
<dbReference type="GeneID" id="95378596"/>
<feature type="transmembrane region" description="Helical" evidence="8">
    <location>
        <begin position="143"/>
        <end position="162"/>
    </location>
</feature>
<evidence type="ECO:0000313" key="12">
    <source>
        <dbReference type="Proteomes" id="UP001527202"/>
    </source>
</evidence>
<dbReference type="OrthoDB" id="2078716at2"/>
<feature type="transmembrane region" description="Helical" evidence="8">
    <location>
        <begin position="119"/>
        <end position="136"/>
    </location>
</feature>
<feature type="transmembrane region" description="Helical" evidence="8">
    <location>
        <begin position="78"/>
        <end position="99"/>
    </location>
</feature>
<dbReference type="GO" id="GO:0016020">
    <property type="term" value="C:membrane"/>
    <property type="evidence" value="ECO:0007669"/>
    <property type="project" value="UniProtKB-SubCell"/>
</dbReference>
<keyword evidence="4" id="KW-0309">Germination</keyword>
<dbReference type="Proteomes" id="UP001527202">
    <property type="component" value="Unassembled WGS sequence"/>
</dbReference>
<evidence type="ECO:0000256" key="5">
    <source>
        <dbReference type="ARBA" id="ARBA00022692"/>
    </source>
</evidence>
<reference evidence="9 12" key="2">
    <citation type="submission" date="2022-05" db="EMBL/GenBank/DDBJ databases">
        <title>Genome Sequencing of Bee-Associated Microbes.</title>
        <authorList>
            <person name="Dunlap C."/>
        </authorList>
    </citation>
    <scope>NUCLEOTIDE SEQUENCE [LARGE SCALE GENOMIC DNA]</scope>
    <source>
        <strain evidence="9 12">NRRL B-23120</strain>
    </source>
</reference>
<keyword evidence="12" id="KW-1185">Reference proteome</keyword>
<gene>
    <name evidence="9" type="ORF">M5X16_10565</name>
    <name evidence="10" type="ORF">PC41400_27795</name>
</gene>
<evidence type="ECO:0000256" key="8">
    <source>
        <dbReference type="SAM" id="Phobius"/>
    </source>
</evidence>
<keyword evidence="7 8" id="KW-0472">Membrane</keyword>